<dbReference type="GO" id="GO:0003677">
    <property type="term" value="F:DNA binding"/>
    <property type="evidence" value="ECO:0007669"/>
    <property type="project" value="UniProtKB-KW"/>
</dbReference>
<keyword evidence="4" id="KW-1185">Reference proteome</keyword>
<sequence>MTSTRLYPGMRDGSLEIFYIKEENRLMAIKGGRVLGYEELPPEDTKFLDHIIDSEHATKEILEEWFPSRIEQKRKLAECRFGGLNFTPDYMNGTHAPDSFDCPLKDNCKGFGKVCKNIEYKGFPLAPFDEKAISLLISAKKNTVIAEELKIPLGSFEVYRTKLYNSLRISTKQELASVAFILGLI</sequence>
<accession>A0A376DT89</accession>
<dbReference type="EMBL" id="CP033920">
    <property type="protein sequence ID" value="AZA49545.1"/>
    <property type="molecule type" value="Genomic_DNA"/>
</dbReference>
<name>A0A376DT89_CHRCU</name>
<reference evidence="2 3" key="1">
    <citation type="submission" date="2018-06" db="EMBL/GenBank/DDBJ databases">
        <authorList>
            <consortium name="Pathogen Informatics"/>
            <person name="Doyle S."/>
        </authorList>
    </citation>
    <scope>NUCLEOTIDE SEQUENCE [LARGE SCALE GENOMIC DNA]</scope>
    <source>
        <strain evidence="2 3">NCTC13533</strain>
    </source>
</reference>
<protein>
    <submittedName>
        <fullName evidence="1">DNA-binding response regulator</fullName>
    </submittedName>
</protein>
<dbReference type="OrthoDB" id="840236at2"/>
<proteinExistence type="predicted"/>
<evidence type="ECO:0000313" key="1">
    <source>
        <dbReference type="EMBL" id="AZA49545.1"/>
    </source>
</evidence>
<gene>
    <name evidence="1" type="ORF">EG346_15775</name>
    <name evidence="2" type="ORF">NCTC13533_01669</name>
</gene>
<organism evidence="2 3">
    <name type="scientific">Chryseobacterium carnipullorum</name>
    <dbReference type="NCBI Taxonomy" id="1124835"/>
    <lineage>
        <taxon>Bacteria</taxon>
        <taxon>Pseudomonadati</taxon>
        <taxon>Bacteroidota</taxon>
        <taxon>Flavobacteriia</taxon>
        <taxon>Flavobacteriales</taxon>
        <taxon>Weeksellaceae</taxon>
        <taxon>Chryseobacterium group</taxon>
        <taxon>Chryseobacterium</taxon>
    </lineage>
</organism>
<dbReference type="KEGG" id="ccau:EG346_15775"/>
<keyword evidence="1" id="KW-0238">DNA-binding</keyword>
<dbReference type="AlphaFoldDB" id="A0A376DT89"/>
<dbReference type="EMBL" id="UFVQ01000003">
    <property type="protein sequence ID" value="STC94775.1"/>
    <property type="molecule type" value="Genomic_DNA"/>
</dbReference>
<dbReference type="Proteomes" id="UP000255224">
    <property type="component" value="Unassembled WGS sequence"/>
</dbReference>
<reference evidence="1" key="2">
    <citation type="submission" date="2018-11" db="EMBL/GenBank/DDBJ databases">
        <title>Proposal to divide the Flavobacteriaceae and reorganize its genera based on Amino Acid Identity values calculated from whole genome sequences.</title>
        <authorList>
            <person name="Nicholson A.C."/>
            <person name="Gulvik C.A."/>
            <person name="Whitney A.M."/>
            <person name="Humrighouse B.W."/>
            <person name="Bell M."/>
            <person name="Holmes B."/>
            <person name="Steigerwalt A."/>
            <person name="Villarma A."/>
            <person name="Sheth M."/>
            <person name="Batra D."/>
            <person name="Pryor J."/>
            <person name="Bernardet J.-F."/>
            <person name="Hugo C."/>
            <person name="Kampfer P."/>
            <person name="Newman J."/>
            <person name="Mcquiston J.R."/>
        </authorList>
    </citation>
    <scope>NUCLEOTIDE SEQUENCE [LARGE SCALE GENOMIC DNA]</scope>
    <source>
        <strain evidence="1">G0188</strain>
    </source>
</reference>
<dbReference type="Proteomes" id="UP000273270">
    <property type="component" value="Chromosome"/>
</dbReference>
<reference evidence="4" key="3">
    <citation type="submission" date="2018-11" db="EMBL/GenBank/DDBJ databases">
        <title>Proposal to divide the Flavobacteriaceae and reorganize its genera based on Amino Acid Identity values calculated from whole genome sequences.</title>
        <authorList>
            <person name="Nicholson A.C."/>
            <person name="Gulvik C.A."/>
            <person name="Whitney A.M."/>
            <person name="Humrighouse B.W."/>
            <person name="Bell M."/>
            <person name="Holmes B."/>
            <person name="Steigerwalt A.G."/>
            <person name="Villarma A."/>
            <person name="Sheth M."/>
            <person name="Batra D."/>
            <person name="Pryor J."/>
            <person name="Bernardet J.-F."/>
            <person name="Hugo C."/>
            <person name="Kampfer P."/>
            <person name="Newman J."/>
            <person name="McQuiston J.R."/>
        </authorList>
    </citation>
    <scope>NUCLEOTIDE SEQUENCE [LARGE SCALE GENOMIC DNA]</scope>
    <source>
        <strain evidence="4">G0188</strain>
    </source>
</reference>
<dbReference type="RefSeq" id="WP_123879868.1">
    <property type="nucleotide sequence ID" value="NZ_CP033920.1"/>
</dbReference>
<evidence type="ECO:0000313" key="3">
    <source>
        <dbReference type="Proteomes" id="UP000255224"/>
    </source>
</evidence>
<evidence type="ECO:0000313" key="4">
    <source>
        <dbReference type="Proteomes" id="UP000273270"/>
    </source>
</evidence>
<accession>A0A3G6N8Z0</accession>
<evidence type="ECO:0000313" key="2">
    <source>
        <dbReference type="EMBL" id="STC94775.1"/>
    </source>
</evidence>